<gene>
    <name evidence="1" type="ORF">BVC80_9077g41</name>
</gene>
<dbReference type="EMBL" id="MVGT01004544">
    <property type="protein sequence ID" value="OUZ99112.1"/>
    <property type="molecule type" value="Genomic_DNA"/>
</dbReference>
<sequence>MTLLSIAKNEDCKQRMLQEGLTRLAIHSLIGSSEKEREYAVKLLLEFSSDEAYCKSIASEKGALVLLSSMAGDLEHPAISNLAEEILKRLEKVDDNVQHLVAAGRFEPLLHRLIEGTDDVRIEMASMVGKMTLTNSSKEQIARQGAKILVEMLFKPEGRTPSLQALYNLSALDDNATILVDAGVLMALADILFQNQDGEQDLKELAASTIANIVLKPGHWELACVNKKGASMQSESIVHSLLGILSHSSPKGEVAVLQILHGIASSPQASEAVATHIDSGGGVTIILQFLEHPEADHRIYAFRLIRILSERLGQVLANELKASNSIPLLQAKLSDTQCSDGERSDSACILSNLPLTENEVKTVLETSLIKWVVTSLKSSERTSRPSSAMVEGLLGLLLHFVRFPDPMVLDAVREHQLLTIFRDQLCFSSQPRLKQRAALGLKYLSESGRALVSPTDFEPLPPKGFFSSMFSCGKAPKVPQTCPIHSFPCEDESQICLLKGNCIKPLLDLLNDEDTNVQITVVEALSTLVSDTTCYSRRAADELERLGVSDAVIDLFTEVRTGELQEKTIWMVERILRVESHAQRYSINQTLVRALVEAFKHGNSNTKRHAQDALTNLKQISGVSGKNSSQTRLRR</sequence>
<dbReference type="Proteomes" id="UP000195402">
    <property type="component" value="Unassembled WGS sequence"/>
</dbReference>
<organism evidence="1 2">
    <name type="scientific">Macleaya cordata</name>
    <name type="common">Five-seeded plume-poppy</name>
    <name type="synonym">Bocconia cordata</name>
    <dbReference type="NCBI Taxonomy" id="56857"/>
    <lineage>
        <taxon>Eukaryota</taxon>
        <taxon>Viridiplantae</taxon>
        <taxon>Streptophyta</taxon>
        <taxon>Embryophyta</taxon>
        <taxon>Tracheophyta</taxon>
        <taxon>Spermatophyta</taxon>
        <taxon>Magnoliopsida</taxon>
        <taxon>Ranunculales</taxon>
        <taxon>Papaveraceae</taxon>
        <taxon>Papaveroideae</taxon>
        <taxon>Macleaya</taxon>
    </lineage>
</organism>
<dbReference type="InterPro" id="IPR016024">
    <property type="entry name" value="ARM-type_fold"/>
</dbReference>
<dbReference type="Gene3D" id="1.25.10.10">
    <property type="entry name" value="Leucine-rich Repeat Variant"/>
    <property type="match status" value="3"/>
</dbReference>
<dbReference type="InterPro" id="IPR052608">
    <property type="entry name" value="U-box_domain_protein"/>
</dbReference>
<dbReference type="InParanoid" id="A0A200PLM8"/>
<reference evidence="1 2" key="1">
    <citation type="journal article" date="2017" name="Mol. Plant">
        <title>The Genome of Medicinal Plant Macleaya cordata Provides New Insights into Benzylisoquinoline Alkaloids Metabolism.</title>
        <authorList>
            <person name="Liu X."/>
            <person name="Liu Y."/>
            <person name="Huang P."/>
            <person name="Ma Y."/>
            <person name="Qing Z."/>
            <person name="Tang Q."/>
            <person name="Cao H."/>
            <person name="Cheng P."/>
            <person name="Zheng Y."/>
            <person name="Yuan Z."/>
            <person name="Zhou Y."/>
            <person name="Liu J."/>
            <person name="Tang Z."/>
            <person name="Zhuo Y."/>
            <person name="Zhang Y."/>
            <person name="Yu L."/>
            <person name="Huang J."/>
            <person name="Yang P."/>
            <person name="Peng Q."/>
            <person name="Zhang J."/>
            <person name="Jiang W."/>
            <person name="Zhang Z."/>
            <person name="Lin K."/>
            <person name="Ro D.K."/>
            <person name="Chen X."/>
            <person name="Xiong X."/>
            <person name="Shang Y."/>
            <person name="Huang S."/>
            <person name="Zeng J."/>
        </authorList>
    </citation>
    <scope>NUCLEOTIDE SEQUENCE [LARGE SCALE GENOMIC DNA]</scope>
    <source>
        <strain evidence="2">cv. BLH2017</strain>
        <tissue evidence="1">Root</tissue>
    </source>
</reference>
<dbReference type="InterPro" id="IPR000225">
    <property type="entry name" value="Armadillo"/>
</dbReference>
<dbReference type="STRING" id="56857.A0A200PLM8"/>
<dbReference type="PANTHER" id="PTHR45958">
    <property type="entry name" value="RING-TYPE E3 UBIQUITIN TRANSFERASE"/>
    <property type="match status" value="1"/>
</dbReference>
<name>A0A200PLM8_MACCD</name>
<dbReference type="OrthoDB" id="629492at2759"/>
<dbReference type="OMA" id="CEGPDDI"/>
<keyword evidence="2" id="KW-1185">Reference proteome</keyword>
<accession>A0A200PLM8</accession>
<evidence type="ECO:0000313" key="1">
    <source>
        <dbReference type="EMBL" id="OUZ99112.1"/>
    </source>
</evidence>
<dbReference type="InterPro" id="IPR011989">
    <property type="entry name" value="ARM-like"/>
</dbReference>
<comment type="caution">
    <text evidence="1">The sequence shown here is derived from an EMBL/GenBank/DDBJ whole genome shotgun (WGS) entry which is preliminary data.</text>
</comment>
<dbReference type="SUPFAM" id="SSF48371">
    <property type="entry name" value="ARM repeat"/>
    <property type="match status" value="2"/>
</dbReference>
<dbReference type="SMART" id="SM00185">
    <property type="entry name" value="ARM"/>
    <property type="match status" value="7"/>
</dbReference>
<dbReference type="PANTHER" id="PTHR45958:SF14">
    <property type="entry name" value="RING-TYPE E3 UBIQUITIN TRANSFERASE"/>
    <property type="match status" value="1"/>
</dbReference>
<protein>
    <submittedName>
        <fullName evidence="1">Armadillo</fullName>
    </submittedName>
</protein>
<proteinExistence type="predicted"/>
<evidence type="ECO:0000313" key="2">
    <source>
        <dbReference type="Proteomes" id="UP000195402"/>
    </source>
</evidence>
<dbReference type="AlphaFoldDB" id="A0A200PLM8"/>